<dbReference type="EMBL" id="FZOC01000001">
    <property type="protein sequence ID" value="SNR68824.1"/>
    <property type="molecule type" value="Genomic_DNA"/>
</dbReference>
<name>A0A238YDZ6_9BACT</name>
<protein>
    <recommendedName>
        <fullName evidence="3">Conjugal transfer protein TraB</fullName>
    </recommendedName>
</protein>
<proteinExistence type="predicted"/>
<keyword evidence="2" id="KW-1185">Reference proteome</keyword>
<dbReference type="OrthoDB" id="9801073at2"/>
<dbReference type="Proteomes" id="UP000198324">
    <property type="component" value="Unassembled WGS sequence"/>
</dbReference>
<sequence>MDSLEKQALQVAKEIVVKFIEVGRISPANFAEHFAEIYSEVLRTVSGGAQTAAPGKKDA</sequence>
<gene>
    <name evidence="1" type="ORF">SAMN04488503_0871</name>
</gene>
<accession>A0A238YDZ6</accession>
<evidence type="ECO:0008006" key="3">
    <source>
        <dbReference type="Google" id="ProtNLM"/>
    </source>
</evidence>
<dbReference type="RefSeq" id="WP_089272048.1">
    <property type="nucleotide sequence ID" value="NZ_FZOC01000001.1"/>
</dbReference>
<organism evidence="1 2">
    <name type="scientific">Humidesulfovibrio mexicanus</name>
    <dbReference type="NCBI Taxonomy" id="147047"/>
    <lineage>
        <taxon>Bacteria</taxon>
        <taxon>Pseudomonadati</taxon>
        <taxon>Thermodesulfobacteriota</taxon>
        <taxon>Desulfovibrionia</taxon>
        <taxon>Desulfovibrionales</taxon>
        <taxon>Desulfovibrionaceae</taxon>
        <taxon>Humidesulfovibrio</taxon>
    </lineage>
</organism>
<dbReference type="AlphaFoldDB" id="A0A238YDZ6"/>
<evidence type="ECO:0000313" key="2">
    <source>
        <dbReference type="Proteomes" id="UP000198324"/>
    </source>
</evidence>
<reference evidence="1 2" key="1">
    <citation type="submission" date="2017-06" db="EMBL/GenBank/DDBJ databases">
        <authorList>
            <person name="Kim H.J."/>
            <person name="Triplett B.A."/>
        </authorList>
    </citation>
    <scope>NUCLEOTIDE SEQUENCE [LARGE SCALE GENOMIC DNA]</scope>
    <source>
        <strain evidence="1 2">DSM 13116</strain>
    </source>
</reference>
<evidence type="ECO:0000313" key="1">
    <source>
        <dbReference type="EMBL" id="SNR68824.1"/>
    </source>
</evidence>